<protein>
    <submittedName>
        <fullName evidence="1">Uncharacterized protein</fullName>
    </submittedName>
</protein>
<evidence type="ECO:0000313" key="1">
    <source>
        <dbReference type="EMBL" id="RYR07561.1"/>
    </source>
</evidence>
<name>A0A444Z052_ARAHY</name>
<keyword evidence="2" id="KW-1185">Reference proteome</keyword>
<gene>
    <name evidence="1" type="ORF">Ahy_B05g074940</name>
</gene>
<organism evidence="1 2">
    <name type="scientific">Arachis hypogaea</name>
    <name type="common">Peanut</name>
    <dbReference type="NCBI Taxonomy" id="3818"/>
    <lineage>
        <taxon>Eukaryota</taxon>
        <taxon>Viridiplantae</taxon>
        <taxon>Streptophyta</taxon>
        <taxon>Embryophyta</taxon>
        <taxon>Tracheophyta</taxon>
        <taxon>Spermatophyta</taxon>
        <taxon>Magnoliopsida</taxon>
        <taxon>eudicotyledons</taxon>
        <taxon>Gunneridae</taxon>
        <taxon>Pentapetalae</taxon>
        <taxon>rosids</taxon>
        <taxon>fabids</taxon>
        <taxon>Fabales</taxon>
        <taxon>Fabaceae</taxon>
        <taxon>Papilionoideae</taxon>
        <taxon>50 kb inversion clade</taxon>
        <taxon>dalbergioids sensu lato</taxon>
        <taxon>Dalbergieae</taxon>
        <taxon>Pterocarpus clade</taxon>
        <taxon>Arachis</taxon>
    </lineage>
</organism>
<dbReference type="Proteomes" id="UP000289738">
    <property type="component" value="Chromosome B05"/>
</dbReference>
<reference evidence="1 2" key="1">
    <citation type="submission" date="2019-01" db="EMBL/GenBank/DDBJ databases">
        <title>Sequencing of cultivated peanut Arachis hypogaea provides insights into genome evolution and oil improvement.</title>
        <authorList>
            <person name="Chen X."/>
        </authorList>
    </citation>
    <scope>NUCLEOTIDE SEQUENCE [LARGE SCALE GENOMIC DNA]</scope>
    <source>
        <strain evidence="2">cv. Fuhuasheng</strain>
        <tissue evidence="1">Leaves</tissue>
    </source>
</reference>
<proteinExistence type="predicted"/>
<sequence>MAVLNRHFHTYIKQTNCNPSLIKLNTVTALSISLLSPSSPPCSDNAVLPSRASPLFADYDFSRQPSRESIGF</sequence>
<comment type="caution">
    <text evidence="1">The sequence shown here is derived from an EMBL/GenBank/DDBJ whole genome shotgun (WGS) entry which is preliminary data.</text>
</comment>
<accession>A0A444Z052</accession>
<evidence type="ECO:0000313" key="2">
    <source>
        <dbReference type="Proteomes" id="UP000289738"/>
    </source>
</evidence>
<dbReference type="AlphaFoldDB" id="A0A444Z052"/>
<dbReference type="EMBL" id="SDMP01000015">
    <property type="protein sequence ID" value="RYR07561.1"/>
    <property type="molecule type" value="Genomic_DNA"/>
</dbReference>